<keyword evidence="11" id="KW-0614">Plasmid</keyword>
<dbReference type="GO" id="GO:0004177">
    <property type="term" value="F:aminopeptidase activity"/>
    <property type="evidence" value="ECO:0007669"/>
    <property type="project" value="UniProtKB-KW"/>
</dbReference>
<keyword evidence="8 11" id="KW-0378">Hydrolase</keyword>
<evidence type="ECO:0000256" key="4">
    <source>
        <dbReference type="ARBA" id="ARBA00012568"/>
    </source>
</evidence>
<keyword evidence="6" id="KW-0963">Cytoplasm</keyword>
<evidence type="ECO:0000313" key="12">
    <source>
        <dbReference type="Proteomes" id="UP000289862"/>
    </source>
</evidence>
<dbReference type="GO" id="GO:0005737">
    <property type="term" value="C:cytoplasm"/>
    <property type="evidence" value="ECO:0007669"/>
    <property type="project" value="UniProtKB-SubCell"/>
</dbReference>
<dbReference type="KEGG" id="mgal:NCTC10186_00704"/>
<evidence type="ECO:0000313" key="11">
    <source>
        <dbReference type="EMBL" id="VEU73211.1"/>
    </source>
</evidence>
<gene>
    <name evidence="11" type="primary">pip</name>
    <name evidence="11" type="ORF">NCTC10186_00704</name>
</gene>
<dbReference type="Pfam" id="PF00561">
    <property type="entry name" value="Abhydrolase_1"/>
    <property type="match status" value="1"/>
</dbReference>
<evidence type="ECO:0000256" key="2">
    <source>
        <dbReference type="ARBA" id="ARBA00004496"/>
    </source>
</evidence>
<reference evidence="11 12" key="1">
    <citation type="submission" date="2019-01" db="EMBL/GenBank/DDBJ databases">
        <authorList>
            <consortium name="Pathogen Informatics"/>
        </authorList>
    </citation>
    <scope>NUCLEOTIDE SEQUENCE [LARGE SCALE GENOMIC DNA]</scope>
    <source>
        <strain evidence="11 12">NCTC10186</strain>
        <plasmid evidence="12">2</plasmid>
    </source>
</reference>
<comment type="subcellular location">
    <subcellularLocation>
        <location evidence="2">Cytoplasm</location>
    </subcellularLocation>
</comment>
<name>A0A449B092_9BACT</name>
<evidence type="ECO:0000256" key="8">
    <source>
        <dbReference type="ARBA" id="ARBA00022801"/>
    </source>
</evidence>
<dbReference type="InterPro" id="IPR000073">
    <property type="entry name" value="AB_hydrolase_1"/>
</dbReference>
<organism evidence="11 12">
    <name type="scientific">Mycoplasmopsis gallopavonis</name>
    <dbReference type="NCBI Taxonomy" id="76629"/>
    <lineage>
        <taxon>Bacteria</taxon>
        <taxon>Bacillati</taxon>
        <taxon>Mycoplasmatota</taxon>
        <taxon>Mycoplasmoidales</taxon>
        <taxon>Metamycoplasmataceae</taxon>
        <taxon>Mycoplasmopsis</taxon>
    </lineage>
</organism>
<dbReference type="GO" id="GO:0006508">
    <property type="term" value="P:proteolysis"/>
    <property type="evidence" value="ECO:0007669"/>
    <property type="project" value="UniProtKB-KW"/>
</dbReference>
<evidence type="ECO:0000256" key="7">
    <source>
        <dbReference type="ARBA" id="ARBA00022670"/>
    </source>
</evidence>
<proteinExistence type="inferred from homology"/>
<evidence type="ECO:0000256" key="6">
    <source>
        <dbReference type="ARBA" id="ARBA00022490"/>
    </source>
</evidence>
<evidence type="ECO:0000256" key="3">
    <source>
        <dbReference type="ARBA" id="ARBA00010088"/>
    </source>
</evidence>
<keyword evidence="5 11" id="KW-0031">Aminopeptidase</keyword>
<comment type="catalytic activity">
    <reaction evidence="1">
        <text>Release of N-terminal proline from a peptide.</text>
        <dbReference type="EC" id="3.4.11.5"/>
    </reaction>
</comment>
<evidence type="ECO:0000259" key="10">
    <source>
        <dbReference type="Pfam" id="PF00561"/>
    </source>
</evidence>
<dbReference type="PANTHER" id="PTHR43722">
    <property type="entry name" value="PROLINE IMINOPEPTIDASE"/>
    <property type="match status" value="1"/>
</dbReference>
<keyword evidence="12" id="KW-1185">Reference proteome</keyword>
<keyword evidence="7" id="KW-0645">Protease</keyword>
<comment type="similarity">
    <text evidence="3">Belongs to the peptidase S33 family.</text>
</comment>
<dbReference type="InterPro" id="IPR029058">
    <property type="entry name" value="AB_hydrolase_fold"/>
</dbReference>
<dbReference type="AlphaFoldDB" id="A0A449B092"/>
<dbReference type="EC" id="3.4.11.5" evidence="4"/>
<sequence>MLFNQINPYQQGYLQVDEIHQIYYEVSGNPNGLPILYLHGGPGGSFSPQTRQLFDPSIYKIILFDQRGAGKSLPFAELKNNTTFYLVSDIEKLREHLKIDQWVIFGGSWGTTLGLVYAINHPQKVLAMLLRGVFLAREEDVDFLYEENGASIFAPDYFAEYQNFINKHNPGSDKILNRYYQLFINPTIPEELRKLAIKNLVIEKALLSVFRNLRKNHIKVESIKLLYLKVIILLIKVFYQATITFLKIQTKLNTYQFLSLMEDKILIQDQFKLGQKKLTIYQIG</sequence>
<protein>
    <recommendedName>
        <fullName evidence="4">prolyl aminopeptidase</fullName>
        <ecNumber evidence="4">3.4.11.5</ecNumber>
    </recommendedName>
    <alternativeName>
        <fullName evidence="9">Prolyl aminopeptidase</fullName>
    </alternativeName>
</protein>
<dbReference type="Proteomes" id="UP000289862">
    <property type="component" value="Plasmid 2"/>
</dbReference>
<evidence type="ECO:0000256" key="9">
    <source>
        <dbReference type="ARBA" id="ARBA00029605"/>
    </source>
</evidence>
<evidence type="ECO:0000256" key="5">
    <source>
        <dbReference type="ARBA" id="ARBA00022438"/>
    </source>
</evidence>
<geneLocation type="plasmid" evidence="11 12">
    <name>2</name>
</geneLocation>
<accession>A0A449B092</accession>
<dbReference type="PANTHER" id="PTHR43722:SF1">
    <property type="entry name" value="PROLINE IMINOPEPTIDASE"/>
    <property type="match status" value="1"/>
</dbReference>
<dbReference type="InterPro" id="IPR002410">
    <property type="entry name" value="Peptidase_S33"/>
</dbReference>
<dbReference type="RefSeq" id="WP_223214516.1">
    <property type="nucleotide sequence ID" value="NZ_LR215032.1"/>
</dbReference>
<dbReference type="InterPro" id="IPR005944">
    <property type="entry name" value="Pro_iminopeptidase"/>
</dbReference>
<evidence type="ECO:0000256" key="1">
    <source>
        <dbReference type="ARBA" id="ARBA00001585"/>
    </source>
</evidence>
<dbReference type="Gene3D" id="3.40.50.1820">
    <property type="entry name" value="alpha/beta hydrolase"/>
    <property type="match status" value="1"/>
</dbReference>
<dbReference type="PIRSF" id="PIRSF006431">
    <property type="entry name" value="Pept_S33"/>
    <property type="match status" value="1"/>
</dbReference>
<dbReference type="EMBL" id="LR215032">
    <property type="protein sequence ID" value="VEU73211.1"/>
    <property type="molecule type" value="Genomic_DNA"/>
</dbReference>
<dbReference type="SUPFAM" id="SSF53474">
    <property type="entry name" value="alpha/beta-Hydrolases"/>
    <property type="match status" value="1"/>
</dbReference>
<dbReference type="PRINTS" id="PR00793">
    <property type="entry name" value="PROAMNOPTASE"/>
</dbReference>
<feature type="domain" description="AB hydrolase-1" evidence="10">
    <location>
        <begin position="34"/>
        <end position="133"/>
    </location>
</feature>